<gene>
    <name evidence="2" type="ORF">NKR19_g69</name>
</gene>
<feature type="region of interest" description="Disordered" evidence="1">
    <location>
        <begin position="593"/>
        <end position="642"/>
    </location>
</feature>
<feature type="region of interest" description="Disordered" evidence="1">
    <location>
        <begin position="225"/>
        <end position="272"/>
    </location>
</feature>
<feature type="region of interest" description="Disordered" evidence="1">
    <location>
        <begin position="654"/>
        <end position="674"/>
    </location>
</feature>
<protein>
    <recommendedName>
        <fullName evidence="4">BTB domain-containing protein</fullName>
    </recommendedName>
</protein>
<keyword evidence="3" id="KW-1185">Reference proteome</keyword>
<evidence type="ECO:0008006" key="4">
    <source>
        <dbReference type="Google" id="ProtNLM"/>
    </source>
</evidence>
<sequence length="795" mass="84301">MAPANGATGKSTSGHGMPSRAAAGPRRPVVPVIPLSYLQHQRRKPPSTTADTVQPPPNAQPVGPKPSNNKNKSNHSTSNAVAQVQANETGPGPGHHGAGDPTAERHHATTSAAWPQKQGAPSESEAVTPPAAAAITLAAANGCSASPPSSGPSSKNGTAADTPIAHQASSTRVQQSVASPTPTRRRIGATPLHAINGSQHQLPSQPGPGVFHEPVGNHDGVPSMSQARVHQSHPSNGSLVFGGFYDSNRSSPAPPTGGVVQPSSSMSSYTSEGATAMGVDPYGRPFLVSPGFEGFPPDGFPPPPAFHPPRHHQHHHHGPPTPHSFHGSQSSTHADDSGHNGPASRSAGQSHRHMATMSLDTQSGLPFPLSGGSAPTCAVSGMQAQTLQFLRGGYERADFSDCTLELNITNARQPRDDRLVFPCHRFVISQSPTLNQMLRLRDIPAGGRLVLEVQDQYMRPDSFAFALRTLYGWDLGEGPLPPFYPQQSIQDAFDVALGYASSAEYLHLPFIHAKGIHHACHQLHWDTIEKACQFAIPRTFFGQSARHGISPSSDVFAPFALVEAINVFLVNNIPADFVLDVNAGDCTFSRLPRSSVTSAPGPTGPVIAHGTSRSRPEMQHGRDGSVPHAYMPRGPRSAANPRLSSIRFGDLSVANGQHVPNGQTDTARPRSPSHVDATLSRILLNLPFPMLKQVLEHPGLGKPSASREANAAWRLELISSIVAEREARRLASLSSGDTQLRVFVETLEGAPEPLVVREMGDFLVNSMGFREEVFPGDVPYLVQTWIHGGSEGAGT</sequence>
<feature type="compositionally biased region" description="Polar residues" evidence="1">
    <location>
        <begin position="167"/>
        <end position="182"/>
    </location>
</feature>
<evidence type="ECO:0000256" key="1">
    <source>
        <dbReference type="SAM" id="MobiDB-lite"/>
    </source>
</evidence>
<feature type="region of interest" description="Disordered" evidence="1">
    <location>
        <begin position="1"/>
        <end position="185"/>
    </location>
</feature>
<feature type="compositionally biased region" description="Basic and acidic residues" evidence="1">
    <location>
        <begin position="614"/>
        <end position="625"/>
    </location>
</feature>
<evidence type="ECO:0000313" key="2">
    <source>
        <dbReference type="EMBL" id="KAJ9165735.1"/>
    </source>
</evidence>
<name>A0AA38SF76_9PEZI</name>
<feature type="compositionally biased region" description="Low complexity" evidence="1">
    <location>
        <begin position="120"/>
        <end position="157"/>
    </location>
</feature>
<comment type="caution">
    <text evidence="2">The sequence shown here is derived from an EMBL/GenBank/DDBJ whole genome shotgun (WGS) entry which is preliminary data.</text>
</comment>
<proteinExistence type="predicted"/>
<feature type="compositionally biased region" description="Polar residues" evidence="1">
    <location>
        <begin position="654"/>
        <end position="666"/>
    </location>
</feature>
<dbReference type="Proteomes" id="UP001174691">
    <property type="component" value="Unassembled WGS sequence"/>
</dbReference>
<dbReference type="EMBL" id="JANBVN010000001">
    <property type="protein sequence ID" value="KAJ9165735.1"/>
    <property type="molecule type" value="Genomic_DNA"/>
</dbReference>
<feature type="compositionally biased region" description="Polar residues" evidence="1">
    <location>
        <begin position="261"/>
        <end position="272"/>
    </location>
</feature>
<dbReference type="AlphaFoldDB" id="A0AA38SF76"/>
<evidence type="ECO:0000313" key="3">
    <source>
        <dbReference type="Proteomes" id="UP001174691"/>
    </source>
</evidence>
<feature type="compositionally biased region" description="Low complexity" evidence="1">
    <location>
        <begin position="65"/>
        <end position="79"/>
    </location>
</feature>
<organism evidence="2 3">
    <name type="scientific">Coniochaeta hoffmannii</name>
    <dbReference type="NCBI Taxonomy" id="91930"/>
    <lineage>
        <taxon>Eukaryota</taxon>
        <taxon>Fungi</taxon>
        <taxon>Dikarya</taxon>
        <taxon>Ascomycota</taxon>
        <taxon>Pezizomycotina</taxon>
        <taxon>Sordariomycetes</taxon>
        <taxon>Sordariomycetidae</taxon>
        <taxon>Coniochaetales</taxon>
        <taxon>Coniochaetaceae</taxon>
        <taxon>Coniochaeta</taxon>
    </lineage>
</organism>
<feature type="compositionally biased region" description="Basic residues" evidence="1">
    <location>
        <begin position="308"/>
        <end position="318"/>
    </location>
</feature>
<feature type="compositionally biased region" description="Pro residues" evidence="1">
    <location>
        <begin position="298"/>
        <end position="307"/>
    </location>
</feature>
<feature type="compositionally biased region" description="Polar residues" evidence="1">
    <location>
        <begin position="225"/>
        <end position="238"/>
    </location>
</feature>
<feature type="region of interest" description="Disordered" evidence="1">
    <location>
        <begin position="293"/>
        <end position="353"/>
    </location>
</feature>
<reference evidence="2" key="1">
    <citation type="submission" date="2022-07" db="EMBL/GenBank/DDBJ databases">
        <title>Fungi with potential for degradation of polypropylene.</title>
        <authorList>
            <person name="Gostincar C."/>
        </authorList>
    </citation>
    <scope>NUCLEOTIDE SEQUENCE</scope>
    <source>
        <strain evidence="2">EXF-13287</strain>
    </source>
</reference>
<accession>A0AA38SF76</accession>